<comment type="subcellular location">
    <subcellularLocation>
        <location evidence="2">Cytoplasm</location>
    </subcellularLocation>
    <subcellularLocation>
        <location evidence="1">Nucleus</location>
    </subcellularLocation>
</comment>
<comment type="caution">
    <text evidence="7">The sequence shown here is derived from an EMBL/GenBank/DDBJ whole genome shotgun (WGS) entry which is preliminary data.</text>
</comment>
<dbReference type="Gene3D" id="2.30.310.10">
    <property type="entry name" value="ibrinogen binding protein from staphylococcus aureus domain"/>
    <property type="match status" value="1"/>
</dbReference>
<dbReference type="GO" id="GO:0005737">
    <property type="term" value="C:cytoplasm"/>
    <property type="evidence" value="ECO:0007669"/>
    <property type="project" value="UniProtKB-SubCell"/>
</dbReference>
<evidence type="ECO:0000256" key="4">
    <source>
        <dbReference type="ARBA" id="ARBA00022490"/>
    </source>
</evidence>
<dbReference type="STRING" id="10195.A0A3M7QFU8"/>
<dbReference type="InterPro" id="IPR051608">
    <property type="entry name" value="RQC_Subunit_NEMF"/>
</dbReference>
<sequence>MKQRFNTLDLQVALHELSVCFSGCRVTNVYDINNKTYLIKLHKPDSKAIVLIESGIRIHCTDFDWPKNMIPSGFSMKLRKHLRSRRLEKVSQVGVDRIADLQFGSGEAAYHLIVELYDKGNILLTDYEFTIISVLRPRTDENSDVKFTVREKYPFHLAKQNEKLTLEKVKELICDAKQNEDLKKILTFNLSYGAPLIEHCLSIGDFPDKCIIDKNFNRDDDIEKLFNALLLGEKIIEELKTEIHPGFIVTKITKAIKLELEKNKELENEELVT</sequence>
<dbReference type="GO" id="GO:0072344">
    <property type="term" value="P:rescue of stalled ribosome"/>
    <property type="evidence" value="ECO:0007669"/>
    <property type="project" value="TreeGrafter"/>
</dbReference>
<dbReference type="PANTHER" id="PTHR15239:SF6">
    <property type="entry name" value="RIBOSOME QUALITY CONTROL COMPLEX SUBUNIT NEMF"/>
    <property type="match status" value="1"/>
</dbReference>
<dbReference type="GO" id="GO:1990112">
    <property type="term" value="C:RQC complex"/>
    <property type="evidence" value="ECO:0007669"/>
    <property type="project" value="TreeGrafter"/>
</dbReference>
<protein>
    <submittedName>
        <fullName evidence="7">Nuclear export mediator factor NEMF isoform X1</fullName>
    </submittedName>
</protein>
<comment type="similarity">
    <text evidence="3">Belongs to the NEMF family.</text>
</comment>
<evidence type="ECO:0000256" key="3">
    <source>
        <dbReference type="ARBA" id="ARBA00008318"/>
    </source>
</evidence>
<dbReference type="GO" id="GO:1990116">
    <property type="term" value="P:ribosome-associated ubiquitin-dependent protein catabolic process"/>
    <property type="evidence" value="ECO:0007669"/>
    <property type="project" value="TreeGrafter"/>
</dbReference>
<keyword evidence="4" id="KW-0963">Cytoplasm</keyword>
<organism evidence="7 8">
    <name type="scientific">Brachionus plicatilis</name>
    <name type="common">Marine rotifer</name>
    <name type="synonym">Brachionus muelleri</name>
    <dbReference type="NCBI Taxonomy" id="10195"/>
    <lineage>
        <taxon>Eukaryota</taxon>
        <taxon>Metazoa</taxon>
        <taxon>Spiralia</taxon>
        <taxon>Gnathifera</taxon>
        <taxon>Rotifera</taxon>
        <taxon>Eurotatoria</taxon>
        <taxon>Monogononta</taxon>
        <taxon>Pseudotrocha</taxon>
        <taxon>Ploima</taxon>
        <taxon>Brachionidae</taxon>
        <taxon>Brachionus</taxon>
    </lineage>
</organism>
<reference evidence="7 8" key="1">
    <citation type="journal article" date="2018" name="Sci. Rep.">
        <title>Genomic signatures of local adaptation to the degree of environmental predictability in rotifers.</title>
        <authorList>
            <person name="Franch-Gras L."/>
            <person name="Hahn C."/>
            <person name="Garcia-Roger E.M."/>
            <person name="Carmona M.J."/>
            <person name="Serra M."/>
            <person name="Gomez A."/>
        </authorList>
    </citation>
    <scope>NUCLEOTIDE SEQUENCE [LARGE SCALE GENOMIC DNA]</scope>
    <source>
        <strain evidence="7">HYR1</strain>
    </source>
</reference>
<keyword evidence="5" id="KW-0175">Coiled coil</keyword>
<dbReference type="EMBL" id="REGN01006254">
    <property type="protein sequence ID" value="RNA10240.1"/>
    <property type="molecule type" value="Genomic_DNA"/>
</dbReference>
<evidence type="ECO:0000256" key="2">
    <source>
        <dbReference type="ARBA" id="ARBA00004496"/>
    </source>
</evidence>
<dbReference type="GO" id="GO:0000049">
    <property type="term" value="F:tRNA binding"/>
    <property type="evidence" value="ECO:0007669"/>
    <property type="project" value="TreeGrafter"/>
</dbReference>
<gene>
    <name evidence="7" type="ORF">BpHYR1_032760</name>
</gene>
<keyword evidence="6" id="KW-0539">Nucleus</keyword>
<dbReference type="Proteomes" id="UP000276133">
    <property type="component" value="Unassembled WGS sequence"/>
</dbReference>
<evidence type="ECO:0000313" key="7">
    <source>
        <dbReference type="EMBL" id="RNA10240.1"/>
    </source>
</evidence>
<accession>A0A3M7QFU8</accession>
<keyword evidence="8" id="KW-1185">Reference proteome</keyword>
<dbReference type="GO" id="GO:0043023">
    <property type="term" value="F:ribosomal large subunit binding"/>
    <property type="evidence" value="ECO:0007669"/>
    <property type="project" value="TreeGrafter"/>
</dbReference>
<dbReference type="FunFam" id="2.30.310.10:FF:000001">
    <property type="entry name" value="Nuclear export mediator factor Nemf"/>
    <property type="match status" value="1"/>
</dbReference>
<proteinExistence type="inferred from homology"/>
<dbReference type="Pfam" id="PF05833">
    <property type="entry name" value="NFACT_N"/>
    <property type="match status" value="1"/>
</dbReference>
<name>A0A3M7QFU8_BRAPC</name>
<evidence type="ECO:0000256" key="5">
    <source>
        <dbReference type="ARBA" id="ARBA00023054"/>
    </source>
</evidence>
<evidence type="ECO:0000256" key="1">
    <source>
        <dbReference type="ARBA" id="ARBA00004123"/>
    </source>
</evidence>
<dbReference type="AlphaFoldDB" id="A0A3M7QFU8"/>
<dbReference type="PANTHER" id="PTHR15239">
    <property type="entry name" value="NUCLEAR EXPORT MEDIATOR FACTOR NEMF"/>
    <property type="match status" value="1"/>
</dbReference>
<evidence type="ECO:0000256" key="6">
    <source>
        <dbReference type="ARBA" id="ARBA00023242"/>
    </source>
</evidence>
<dbReference type="GO" id="GO:0005634">
    <property type="term" value="C:nucleus"/>
    <property type="evidence" value="ECO:0007669"/>
    <property type="project" value="UniProtKB-SubCell"/>
</dbReference>
<evidence type="ECO:0000313" key="8">
    <source>
        <dbReference type="Proteomes" id="UP000276133"/>
    </source>
</evidence>
<dbReference type="OrthoDB" id="207084at2759"/>